<dbReference type="InterPro" id="IPR012341">
    <property type="entry name" value="6hp_glycosidase-like_sf"/>
</dbReference>
<dbReference type="GO" id="GO:0005509">
    <property type="term" value="F:calcium ion binding"/>
    <property type="evidence" value="ECO:0007669"/>
    <property type="project" value="InterPro"/>
</dbReference>
<evidence type="ECO:0000256" key="9">
    <source>
        <dbReference type="ARBA" id="ARBA00047669"/>
    </source>
</evidence>
<dbReference type="EMBL" id="WNWR01000596">
    <property type="protein sequence ID" value="KAE9973352.1"/>
    <property type="molecule type" value="Genomic_DNA"/>
</dbReference>
<evidence type="ECO:0000256" key="2">
    <source>
        <dbReference type="ARBA" id="ARBA00004922"/>
    </source>
</evidence>
<dbReference type="Gene3D" id="1.50.10.10">
    <property type="match status" value="1"/>
</dbReference>
<keyword evidence="5 13" id="KW-0378">Hydrolase</keyword>
<evidence type="ECO:0000256" key="14">
    <source>
        <dbReference type="SAM" id="SignalP"/>
    </source>
</evidence>
<dbReference type="Proteomes" id="UP000433883">
    <property type="component" value="Unassembled WGS sequence"/>
</dbReference>
<feature type="binding site" evidence="11">
    <location>
        <position position="658"/>
    </location>
    <ligand>
        <name>Ca(2+)</name>
        <dbReference type="ChEBI" id="CHEBI:29108"/>
    </ligand>
</feature>
<dbReference type="SUPFAM" id="SSF48225">
    <property type="entry name" value="Seven-hairpin glycosidases"/>
    <property type="match status" value="1"/>
</dbReference>
<dbReference type="EMBL" id="WNWQ01000049">
    <property type="protein sequence ID" value="KAE9982064.1"/>
    <property type="molecule type" value="Genomic_DNA"/>
</dbReference>
<keyword evidence="6 12" id="KW-1015">Disulfide bond</keyword>
<dbReference type="InterPro" id="IPR050749">
    <property type="entry name" value="Glycosyl_Hydrolase_47"/>
</dbReference>
<comment type="pathway">
    <text evidence="2">Protein modification; protein glycosylation.</text>
</comment>
<comment type="catalytic activity">
    <reaction evidence="9">
        <text>N(4)-(alpha-D-Man-(1-&gt;2)-alpha-D-Man-(1-&gt;2)-alpha-D-Man-(1-&gt;3)-[alpha-D-Man-(1-&gt;3)-[alpha-D-Man-(1-&gt;2)-alpha-D-Man-(1-&gt;6)]-alpha-D-Man-(1-&gt;6)]-beta-D-Man-(1-&gt;4)-beta-D-GlcNAc-(1-&gt;4)-beta-D-GlcNAc)-L-asparaginyl-[protein] (N-glucan mannose isomer 8A1,2,3B1,3) + 3 H2O = N(4)-(alpha-D-Man-(1-&gt;3)-[alpha-D-Man-(1-&gt;3)-[alpha-D-Man-(1-&gt;6)]-alpha-D-Man-(1-&gt;6)]-beta-D-Man-(1-&gt;4)-beta-D-GlcNAc-(1-&gt;4)-beta-D-GlcNAc)-L-asparaginyl-[protein] (N-glucan mannose isomer 5A1,2) + 3 beta-D-mannose</text>
        <dbReference type="Rhea" id="RHEA:56028"/>
        <dbReference type="Rhea" id="RHEA-COMP:14358"/>
        <dbReference type="Rhea" id="RHEA-COMP:14367"/>
        <dbReference type="ChEBI" id="CHEBI:15377"/>
        <dbReference type="ChEBI" id="CHEBI:28563"/>
        <dbReference type="ChEBI" id="CHEBI:59087"/>
        <dbReference type="ChEBI" id="CHEBI:60628"/>
        <dbReference type="EC" id="3.2.1.113"/>
    </reaction>
</comment>
<evidence type="ECO:0000256" key="4">
    <source>
        <dbReference type="ARBA" id="ARBA00022729"/>
    </source>
</evidence>
<evidence type="ECO:0000313" key="15">
    <source>
        <dbReference type="EMBL" id="KAE9964475.1"/>
    </source>
</evidence>
<proteinExistence type="inferred from homology"/>
<evidence type="ECO:0000313" key="20">
    <source>
        <dbReference type="Proteomes" id="UP000490939"/>
    </source>
</evidence>
<dbReference type="PRINTS" id="PR00747">
    <property type="entry name" value="GLYHDRLASE47"/>
</dbReference>
<keyword evidence="11" id="KW-0479">Metal-binding</keyword>
<keyword evidence="11" id="KW-0106">Calcium</keyword>
<dbReference type="GO" id="GO:0036503">
    <property type="term" value="P:ERAD pathway"/>
    <property type="evidence" value="ECO:0007669"/>
    <property type="project" value="UniProtKB-ARBA"/>
</dbReference>
<gene>
    <name evidence="17" type="ORF">BLS_006601</name>
    <name evidence="16" type="ORF">EG327_009119</name>
    <name evidence="15" type="ORF">EG328_010426</name>
</gene>
<dbReference type="GO" id="GO:0005783">
    <property type="term" value="C:endoplasmic reticulum"/>
    <property type="evidence" value="ECO:0007669"/>
    <property type="project" value="TreeGrafter"/>
</dbReference>
<evidence type="ECO:0000256" key="6">
    <source>
        <dbReference type="ARBA" id="ARBA00023157"/>
    </source>
</evidence>
<comment type="caution">
    <text evidence="17">The sequence shown here is derived from an EMBL/GenBank/DDBJ whole genome shotgun (WGS) entry which is preliminary data.</text>
</comment>
<dbReference type="EMBL" id="WNWS01000685">
    <property type="protein sequence ID" value="KAE9964475.1"/>
    <property type="molecule type" value="Genomic_DNA"/>
</dbReference>
<evidence type="ECO:0000256" key="7">
    <source>
        <dbReference type="ARBA" id="ARBA00023180"/>
    </source>
</evidence>
<keyword evidence="8 13" id="KW-0326">Glycosidase</keyword>
<dbReference type="Pfam" id="PF01532">
    <property type="entry name" value="Glyco_hydro_47"/>
    <property type="match status" value="2"/>
</dbReference>
<keyword evidence="4 14" id="KW-0732">Signal</keyword>
<evidence type="ECO:0000256" key="3">
    <source>
        <dbReference type="ARBA" id="ARBA00007658"/>
    </source>
</evidence>
<dbReference type="InterPro" id="IPR036026">
    <property type="entry name" value="Seven-hairpin_glycosidases"/>
</dbReference>
<dbReference type="EC" id="3.2.1.-" evidence="13"/>
<evidence type="ECO:0000256" key="10">
    <source>
        <dbReference type="ARBA" id="ARBA00048605"/>
    </source>
</evidence>
<evidence type="ECO:0000256" key="11">
    <source>
        <dbReference type="PIRSR" id="PIRSR601382-2"/>
    </source>
</evidence>
<evidence type="ECO:0000256" key="12">
    <source>
        <dbReference type="PIRSR" id="PIRSR601382-3"/>
    </source>
</evidence>
<protein>
    <recommendedName>
        <fullName evidence="13">alpha-1,2-Mannosidase</fullName>
        <ecNumber evidence="13">3.2.1.-</ecNumber>
    </recommendedName>
</protein>
<sequence>MRTAPLLFPVFLLLLSFALGTPHRHTHGRRAEAPVARVREVSAANAAEAVELKDASQAEQVPRRMAAMAGPLPPDLFPDPARRLLLNQRTEQIKQAFMHSWNNYNRLSLGQSGDELKPKSGKADNTRNGWGATAIDALSTAIMMNLADPVNDILKHIRTVDFSKSRTKQTVSLFETTIRYLGGMLSAYDLLSDDSRRGLVRNNDDLRMLLAQSTKLADALSVAFNTPSGVPYDELNPEMTGPGKPGFDMANATNYLAQAGTLILEWTRLSNVTNNPKYANLAKRAQLKLSDPVGRAGVSVEPMPGLVGNEVFVSDGAFKNGGGSWGGGSDSYYEYLIKTWMYDANNHNRYLRNKWAKAVDSSRKFLRSYPFPEPPRSPFVRPPFFDVQKIVNKLYPGSSQFLNLFRIAYTPKYKPRPALMQAWNADKTVANASQHLACFDGGNILLGAQVMYESIHTPRSYGKWGHNDLDDIYQFGLDLVEGCHYVYSHTATGIGPDFFSWRGSDTINQKTPFFSTPEPIDKAYGLRPEVIESYYHAFRVTGDPIYQDWAWDAFVAFEKFCKTEFGYASIKDVNLWLPPANDVAETKKRIKENWLDQQESFWMAETLKYLYLILVDDDEDWQVPRGYGFPTLSDIINQKPLPSYPRWPGQQNKWVYNTEAHPLKVVGPEQ</sequence>
<feature type="disulfide bond" evidence="12">
    <location>
        <begin position="438"/>
        <end position="483"/>
    </location>
</feature>
<dbReference type="PANTHER" id="PTHR11742">
    <property type="entry name" value="MANNOSYL-OLIGOSACCHARIDE ALPHA-1,2-MANNOSIDASE-RELATED"/>
    <property type="match status" value="1"/>
</dbReference>
<evidence type="ECO:0000313" key="18">
    <source>
        <dbReference type="Proteomes" id="UP000433883"/>
    </source>
</evidence>
<comment type="cofactor">
    <cofactor evidence="1 11">
        <name>Ca(2+)</name>
        <dbReference type="ChEBI" id="CHEBI:29108"/>
    </cofactor>
</comment>
<keyword evidence="7" id="KW-0325">Glycoprotein</keyword>
<evidence type="ECO:0000256" key="13">
    <source>
        <dbReference type="RuleBase" id="RU361193"/>
    </source>
</evidence>
<dbReference type="GO" id="GO:0005975">
    <property type="term" value="P:carbohydrate metabolic process"/>
    <property type="evidence" value="ECO:0007669"/>
    <property type="project" value="InterPro"/>
</dbReference>
<dbReference type="UniPathway" id="UPA00378"/>
<dbReference type="OrthoDB" id="8118055at2759"/>
<dbReference type="AlphaFoldDB" id="A0A8H3V413"/>
<reference evidence="17 18" key="1">
    <citation type="submission" date="2019-11" db="EMBL/GenBank/DDBJ databases">
        <title>Venturia inaequalis Genome Resource.</title>
        <authorList>
            <person name="Lichtner F.J."/>
        </authorList>
    </citation>
    <scope>NUCLEOTIDE SEQUENCE [LARGE SCALE GENOMIC DNA]</scope>
    <source>
        <strain evidence="15 19">120213</strain>
        <strain evidence="17">Bline_iso_100314</strain>
        <strain evidence="16 20">DMI_063113</strain>
    </source>
</reference>
<evidence type="ECO:0000313" key="17">
    <source>
        <dbReference type="EMBL" id="KAE9982064.1"/>
    </source>
</evidence>
<dbReference type="Proteomes" id="UP000490939">
    <property type="component" value="Unassembled WGS sequence"/>
</dbReference>
<feature type="chain" id="PRO_5044690758" description="alpha-1,2-Mannosidase" evidence="14">
    <location>
        <begin position="21"/>
        <end position="670"/>
    </location>
</feature>
<evidence type="ECO:0000313" key="19">
    <source>
        <dbReference type="Proteomes" id="UP000447873"/>
    </source>
</evidence>
<evidence type="ECO:0000256" key="5">
    <source>
        <dbReference type="ARBA" id="ARBA00022801"/>
    </source>
</evidence>
<evidence type="ECO:0000313" key="16">
    <source>
        <dbReference type="EMBL" id="KAE9973352.1"/>
    </source>
</evidence>
<organism evidence="17 18">
    <name type="scientific">Venturia inaequalis</name>
    <name type="common">Apple scab fungus</name>
    <dbReference type="NCBI Taxonomy" id="5025"/>
    <lineage>
        <taxon>Eukaryota</taxon>
        <taxon>Fungi</taxon>
        <taxon>Dikarya</taxon>
        <taxon>Ascomycota</taxon>
        <taxon>Pezizomycotina</taxon>
        <taxon>Dothideomycetes</taxon>
        <taxon>Pleosporomycetidae</taxon>
        <taxon>Venturiales</taxon>
        <taxon>Venturiaceae</taxon>
        <taxon>Venturia</taxon>
    </lineage>
</organism>
<dbReference type="InterPro" id="IPR001382">
    <property type="entry name" value="Glyco_hydro_47"/>
</dbReference>
<comment type="catalytic activity">
    <reaction evidence="10">
        <text>N(4)-(alpha-D-Man-(1-&gt;2)-alpha-D-Man-(1-&gt;2)-alpha-D-Man-(1-&gt;3)-[alpha-D-Man-(1-&gt;2)-alpha-D-Man-(1-&gt;3)-[alpha-D-Man-(1-&gt;2)-alpha-D-Man-(1-&gt;6)]-alpha-D-Man-(1-&gt;6)]-beta-D-Man-(1-&gt;4)-beta-D-GlcNAc-(1-&gt;4)-beta-D-GlcNAc)-L-asparaginyl-[protein] (N-glucan mannose isomer 9A1,2,3B1,2,3) + 4 H2O = N(4)-(alpha-D-Man-(1-&gt;3)-[alpha-D-Man-(1-&gt;3)-[alpha-D-Man-(1-&gt;6)]-alpha-D-Man-(1-&gt;6)]-beta-D-Man-(1-&gt;4)-beta-D-GlcNAc-(1-&gt;4)-beta-D-GlcNAc)-L-asparaginyl-[protein] (N-glucan mannose isomer 5A1,2) + 4 beta-D-mannose</text>
        <dbReference type="Rhea" id="RHEA:56008"/>
        <dbReference type="Rhea" id="RHEA-COMP:14356"/>
        <dbReference type="Rhea" id="RHEA-COMP:14367"/>
        <dbReference type="ChEBI" id="CHEBI:15377"/>
        <dbReference type="ChEBI" id="CHEBI:28563"/>
        <dbReference type="ChEBI" id="CHEBI:59087"/>
        <dbReference type="ChEBI" id="CHEBI:139493"/>
        <dbReference type="EC" id="3.2.1.113"/>
    </reaction>
</comment>
<dbReference type="GO" id="GO:0004571">
    <property type="term" value="F:mannosyl-oligosaccharide 1,2-alpha-mannosidase activity"/>
    <property type="evidence" value="ECO:0007669"/>
    <property type="project" value="UniProtKB-EC"/>
</dbReference>
<dbReference type="PANTHER" id="PTHR11742:SF101">
    <property type="entry name" value="MANNOSYL-OLIGOSACCHARIDE ALPHA-1,2-MANNOSIDASE 1B"/>
    <property type="match status" value="1"/>
</dbReference>
<dbReference type="Proteomes" id="UP000447873">
    <property type="component" value="Unassembled WGS sequence"/>
</dbReference>
<evidence type="ECO:0000256" key="1">
    <source>
        <dbReference type="ARBA" id="ARBA00001913"/>
    </source>
</evidence>
<name>A0A8H3V413_VENIN</name>
<feature type="signal peptide" evidence="14">
    <location>
        <begin position="1"/>
        <end position="20"/>
    </location>
</feature>
<dbReference type="GO" id="GO:0016020">
    <property type="term" value="C:membrane"/>
    <property type="evidence" value="ECO:0007669"/>
    <property type="project" value="InterPro"/>
</dbReference>
<evidence type="ECO:0000256" key="8">
    <source>
        <dbReference type="ARBA" id="ARBA00023295"/>
    </source>
</evidence>
<accession>A0A8H3V413</accession>
<comment type="similarity">
    <text evidence="3 13">Belongs to the glycosyl hydrolase 47 family.</text>
</comment>
<keyword evidence="20" id="KW-1185">Reference proteome</keyword>